<evidence type="ECO:0000259" key="4">
    <source>
        <dbReference type="Pfam" id="PF07992"/>
    </source>
</evidence>
<comment type="cofactor">
    <cofactor evidence="1">
        <name>FAD</name>
        <dbReference type="ChEBI" id="CHEBI:57692"/>
    </cofactor>
</comment>
<dbReference type="PRINTS" id="PR00368">
    <property type="entry name" value="FADPNR"/>
</dbReference>
<gene>
    <name evidence="5" type="ORF">METZ01_LOCUS285369</name>
</gene>
<dbReference type="PANTHER" id="PTHR22912:SF93">
    <property type="entry name" value="SOLUBLE PYRIDINE NUCLEOTIDE TRANSHYDROGENASE"/>
    <property type="match status" value="1"/>
</dbReference>
<feature type="domain" description="FAD/NAD(P)-binding" evidence="4">
    <location>
        <begin position="6"/>
        <end position="325"/>
    </location>
</feature>
<protein>
    <recommendedName>
        <fullName evidence="4">FAD/NAD(P)-binding domain-containing protein</fullName>
    </recommendedName>
</protein>
<dbReference type="InterPro" id="IPR023753">
    <property type="entry name" value="FAD/NAD-binding_dom"/>
</dbReference>
<dbReference type="PANTHER" id="PTHR22912">
    <property type="entry name" value="DISULFIDE OXIDOREDUCTASE"/>
    <property type="match status" value="1"/>
</dbReference>
<keyword evidence="2" id="KW-0285">Flavoprotein</keyword>
<accession>A0A382L9M7</accession>
<evidence type="ECO:0000256" key="2">
    <source>
        <dbReference type="ARBA" id="ARBA00022630"/>
    </source>
</evidence>
<evidence type="ECO:0000313" key="5">
    <source>
        <dbReference type="EMBL" id="SVC32515.1"/>
    </source>
</evidence>
<keyword evidence="3" id="KW-0274">FAD</keyword>
<evidence type="ECO:0000256" key="3">
    <source>
        <dbReference type="ARBA" id="ARBA00022827"/>
    </source>
</evidence>
<dbReference type="GO" id="GO:0050660">
    <property type="term" value="F:flavin adenine dinucleotide binding"/>
    <property type="evidence" value="ECO:0007669"/>
    <property type="project" value="TreeGrafter"/>
</dbReference>
<name>A0A382L9M7_9ZZZZ</name>
<sequence>MANKTYDLIVLGSGPAGEKGAAQAAYFGKNVALIEKEDVLGGAAANTGTLPSKTLRESALYLSGFRQRDLFGLSFKFKEKVSASDFMYRERLVVQSERSRISHNVKAHNIDLYRGFAEFSDDHTVLVTPKNGTPVTLNSDVFLIATGSHPFQPPIFPFYDSRVYDSDTILHVNDLPGSMLIAGGGVIGCEYACMFAALGIKVHLVEGRNQLLSFMDKELSDNLTKCLRNSGINLHLSTEIEEVTAGDNLGIQLNSGERIEVETLLAATGRNGNTEGMGLEEIGLKPSPRGHLEVNDHYQTNLDHIYAAGDVIGFPALASTAMEQARIAMVHAFNLKYKTELATI</sequence>
<dbReference type="Gene3D" id="3.50.50.60">
    <property type="entry name" value="FAD/NAD(P)-binding domain"/>
    <property type="match status" value="2"/>
</dbReference>
<organism evidence="5">
    <name type="scientific">marine metagenome</name>
    <dbReference type="NCBI Taxonomy" id="408172"/>
    <lineage>
        <taxon>unclassified sequences</taxon>
        <taxon>metagenomes</taxon>
        <taxon>ecological metagenomes</taxon>
    </lineage>
</organism>
<dbReference type="PRINTS" id="PR00411">
    <property type="entry name" value="PNDRDTASEI"/>
</dbReference>
<dbReference type="GO" id="GO:0006103">
    <property type="term" value="P:2-oxoglutarate metabolic process"/>
    <property type="evidence" value="ECO:0007669"/>
    <property type="project" value="TreeGrafter"/>
</dbReference>
<proteinExistence type="predicted"/>
<dbReference type="AlphaFoldDB" id="A0A382L9M7"/>
<dbReference type="InterPro" id="IPR050151">
    <property type="entry name" value="Class-I_Pyr_Nuc-Dis_Oxidored"/>
</dbReference>
<dbReference type="InterPro" id="IPR036188">
    <property type="entry name" value="FAD/NAD-bd_sf"/>
</dbReference>
<feature type="non-terminal residue" evidence="5">
    <location>
        <position position="344"/>
    </location>
</feature>
<dbReference type="SUPFAM" id="SSF51905">
    <property type="entry name" value="FAD/NAD(P)-binding domain"/>
    <property type="match status" value="1"/>
</dbReference>
<dbReference type="GO" id="GO:0005829">
    <property type="term" value="C:cytosol"/>
    <property type="evidence" value="ECO:0007669"/>
    <property type="project" value="TreeGrafter"/>
</dbReference>
<dbReference type="GO" id="GO:0004148">
    <property type="term" value="F:dihydrolipoyl dehydrogenase (NADH) activity"/>
    <property type="evidence" value="ECO:0007669"/>
    <property type="project" value="TreeGrafter"/>
</dbReference>
<dbReference type="Pfam" id="PF07992">
    <property type="entry name" value="Pyr_redox_2"/>
    <property type="match status" value="1"/>
</dbReference>
<reference evidence="5" key="1">
    <citation type="submission" date="2018-05" db="EMBL/GenBank/DDBJ databases">
        <authorList>
            <person name="Lanie J.A."/>
            <person name="Ng W.-L."/>
            <person name="Kazmierczak K.M."/>
            <person name="Andrzejewski T.M."/>
            <person name="Davidsen T.M."/>
            <person name="Wayne K.J."/>
            <person name="Tettelin H."/>
            <person name="Glass J.I."/>
            <person name="Rusch D."/>
            <person name="Podicherti R."/>
            <person name="Tsui H.-C.T."/>
            <person name="Winkler M.E."/>
        </authorList>
    </citation>
    <scope>NUCLEOTIDE SEQUENCE</scope>
</reference>
<dbReference type="EMBL" id="UINC01085196">
    <property type="protein sequence ID" value="SVC32515.1"/>
    <property type="molecule type" value="Genomic_DNA"/>
</dbReference>
<evidence type="ECO:0000256" key="1">
    <source>
        <dbReference type="ARBA" id="ARBA00001974"/>
    </source>
</evidence>